<keyword evidence="4" id="KW-1185">Reference proteome</keyword>
<proteinExistence type="predicted"/>
<comment type="caution">
    <text evidence="3">The sequence shown here is derived from an EMBL/GenBank/DDBJ whole genome shotgun (WGS) entry which is preliminary data.</text>
</comment>
<keyword evidence="1" id="KW-0808">Transferase</keyword>
<dbReference type="InterPro" id="IPR007235">
    <property type="entry name" value="Glyco_trans_28_C"/>
</dbReference>
<feature type="domain" description="Glycosyl transferase family 28 C-terminal" evidence="2">
    <location>
        <begin position="203"/>
        <end position="251"/>
    </location>
</feature>
<dbReference type="Proteomes" id="UP000550501">
    <property type="component" value="Unassembled WGS sequence"/>
</dbReference>
<dbReference type="SUPFAM" id="SSF53756">
    <property type="entry name" value="UDP-Glycosyltransferase/glycogen phosphorylase"/>
    <property type="match status" value="1"/>
</dbReference>
<dbReference type="Pfam" id="PF04101">
    <property type="entry name" value="Glyco_tran_28_C"/>
    <property type="match status" value="1"/>
</dbReference>
<gene>
    <name evidence="3" type="ORF">FHR72_001749</name>
</gene>
<dbReference type="PANTHER" id="PTHR21015">
    <property type="entry name" value="UDP-N-ACETYLGLUCOSAMINE--N-ACETYLMURAMYL-(PENTAPEPTIDE) PYROPHOSPHORYL-UNDECAPRENOL N-ACETYLGLUCOSAMINE TRANSFERASE 1"/>
    <property type="match status" value="1"/>
</dbReference>
<evidence type="ECO:0000313" key="3">
    <source>
        <dbReference type="EMBL" id="MBB2990281.1"/>
    </source>
</evidence>
<evidence type="ECO:0000259" key="2">
    <source>
        <dbReference type="Pfam" id="PF04101"/>
    </source>
</evidence>
<organism evidence="3 4">
    <name type="scientific">Mycolicibacterium iranicum</name>
    <name type="common">Mycobacterium iranicum</name>
    <dbReference type="NCBI Taxonomy" id="912594"/>
    <lineage>
        <taxon>Bacteria</taxon>
        <taxon>Bacillati</taxon>
        <taxon>Actinomycetota</taxon>
        <taxon>Actinomycetes</taxon>
        <taxon>Mycobacteriales</taxon>
        <taxon>Mycobacteriaceae</taxon>
        <taxon>Mycolicibacterium</taxon>
    </lineage>
</organism>
<reference evidence="3 4" key="1">
    <citation type="submission" date="2020-08" db="EMBL/GenBank/DDBJ databases">
        <title>The Agave Microbiome: Exploring the role of microbial communities in plant adaptations to desert environments.</title>
        <authorList>
            <person name="Partida-Martinez L.P."/>
        </authorList>
    </citation>
    <scope>NUCLEOTIDE SEQUENCE [LARGE SCALE GENOMIC DNA]</scope>
    <source>
        <strain evidence="3 4">AT2.18</strain>
    </source>
</reference>
<evidence type="ECO:0000313" key="4">
    <source>
        <dbReference type="Proteomes" id="UP000550501"/>
    </source>
</evidence>
<sequence>MTSRTVPPDHPFSGVVNLPRDDAADSVAEPTAHGALHWAPLRAPGYSARMQAIAQWVADAEPEACVVDVSVEVAVFLRLLGVPVVVVALPGDRSDAAHTLVHQVADHILAAWPAELNSPHWLLPHAAKTSFVGGITRFESRTPPPDPARAREAEQDLRVLLLGGAGGGFRDAPPTHAVPRVTWQALGGESGGWVEDPWTEICRADVVVSHAGQNSIADIAAARRPAVVIPQPRPFGEQAATARVLDRHGLAVAAHGWPAEAQWPDLLHRARRTDPSQWQRWQVRGAAARAAAAIEATARDSRPGGS</sequence>
<evidence type="ECO:0000256" key="1">
    <source>
        <dbReference type="ARBA" id="ARBA00022679"/>
    </source>
</evidence>
<dbReference type="Gene3D" id="3.40.50.2000">
    <property type="entry name" value="Glycogen Phosphorylase B"/>
    <property type="match status" value="1"/>
</dbReference>
<protein>
    <recommendedName>
        <fullName evidence="2">Glycosyl transferase family 28 C-terminal domain-containing protein</fullName>
    </recommendedName>
</protein>
<dbReference type="GO" id="GO:0016758">
    <property type="term" value="F:hexosyltransferase activity"/>
    <property type="evidence" value="ECO:0007669"/>
    <property type="project" value="InterPro"/>
</dbReference>
<accession>A0A839QCP4</accession>
<dbReference type="PANTHER" id="PTHR21015:SF22">
    <property type="entry name" value="GLYCOSYLTRANSFERASE"/>
    <property type="match status" value="1"/>
</dbReference>
<dbReference type="EMBL" id="JACHVU010000003">
    <property type="protein sequence ID" value="MBB2990281.1"/>
    <property type="molecule type" value="Genomic_DNA"/>
</dbReference>
<dbReference type="AlphaFoldDB" id="A0A839QCP4"/>
<name>A0A839QCP4_MYCIR</name>